<proteinExistence type="predicted"/>
<comment type="caution">
    <text evidence="2">The sequence shown here is derived from an EMBL/GenBank/DDBJ whole genome shotgun (WGS) entry which is preliminary data.</text>
</comment>
<name>A0ABN9RG55_9DINO</name>
<evidence type="ECO:0000313" key="2">
    <source>
        <dbReference type="EMBL" id="CAK0818043.1"/>
    </source>
</evidence>
<feature type="region of interest" description="Disordered" evidence="1">
    <location>
        <begin position="59"/>
        <end position="90"/>
    </location>
</feature>
<keyword evidence="3" id="KW-1185">Reference proteome</keyword>
<protein>
    <submittedName>
        <fullName evidence="2">Uncharacterized protein</fullName>
    </submittedName>
</protein>
<feature type="non-terminal residue" evidence="2">
    <location>
        <position position="250"/>
    </location>
</feature>
<dbReference type="EMBL" id="CAUYUJ010006632">
    <property type="protein sequence ID" value="CAK0818043.1"/>
    <property type="molecule type" value="Genomic_DNA"/>
</dbReference>
<dbReference type="Proteomes" id="UP001189429">
    <property type="component" value="Unassembled WGS sequence"/>
</dbReference>
<sequence length="250" mass="27979">MASAAEIALIVEQMQHNLEASLTSQINASVGTAVGTALLPINQRLDQQDDAIRSLQRQMANQSVAPSTASSAATTATMGSKRRRLDAAGPVGSDSTKVFMGILPRPVLGRVMKDCYDQLKAIYAETLADVTTQIHETGQTYPIQFKSADQARRFRLQYAQNGSKWLNNRDGKHTEIRARGDLPPDVRARKRIFATIYPHIEAMCKGLANWNENFYIRDIWPIIQLIYNNDDDFHFEANESEVRQRGLDIT</sequence>
<evidence type="ECO:0000313" key="3">
    <source>
        <dbReference type="Proteomes" id="UP001189429"/>
    </source>
</evidence>
<accession>A0ABN9RG55</accession>
<evidence type="ECO:0000256" key="1">
    <source>
        <dbReference type="SAM" id="MobiDB-lite"/>
    </source>
</evidence>
<feature type="compositionally biased region" description="Low complexity" evidence="1">
    <location>
        <begin position="67"/>
        <end position="77"/>
    </location>
</feature>
<gene>
    <name evidence="2" type="ORF">PCOR1329_LOCUS20424</name>
</gene>
<reference evidence="2" key="1">
    <citation type="submission" date="2023-10" db="EMBL/GenBank/DDBJ databases">
        <authorList>
            <person name="Chen Y."/>
            <person name="Shah S."/>
            <person name="Dougan E. K."/>
            <person name="Thang M."/>
            <person name="Chan C."/>
        </authorList>
    </citation>
    <scope>NUCLEOTIDE SEQUENCE [LARGE SCALE GENOMIC DNA]</scope>
</reference>
<organism evidence="2 3">
    <name type="scientific">Prorocentrum cordatum</name>
    <dbReference type="NCBI Taxonomy" id="2364126"/>
    <lineage>
        <taxon>Eukaryota</taxon>
        <taxon>Sar</taxon>
        <taxon>Alveolata</taxon>
        <taxon>Dinophyceae</taxon>
        <taxon>Prorocentrales</taxon>
        <taxon>Prorocentraceae</taxon>
        <taxon>Prorocentrum</taxon>
    </lineage>
</organism>